<accession>A0AAU7S4F9</accession>
<dbReference type="GO" id="GO:0006352">
    <property type="term" value="P:DNA-templated transcription initiation"/>
    <property type="evidence" value="ECO:0007669"/>
    <property type="project" value="InterPro"/>
</dbReference>
<dbReference type="InterPro" id="IPR007627">
    <property type="entry name" value="RNA_pol_sigma70_r2"/>
</dbReference>
<name>A0AAU7S4F9_9HYPH</name>
<geneLocation type="plasmid" evidence="2">
    <name>unnamed2</name>
</geneLocation>
<dbReference type="SUPFAM" id="SSF88946">
    <property type="entry name" value="Sigma2 domain of RNA polymerase sigma factors"/>
    <property type="match status" value="1"/>
</dbReference>
<organism evidence="2">
    <name type="scientific">Rhizobium sp. ZPR3</name>
    <dbReference type="NCBI Taxonomy" id="3158967"/>
    <lineage>
        <taxon>Bacteria</taxon>
        <taxon>Pseudomonadati</taxon>
        <taxon>Pseudomonadota</taxon>
        <taxon>Alphaproteobacteria</taxon>
        <taxon>Hyphomicrobiales</taxon>
        <taxon>Rhizobiaceae</taxon>
        <taxon>Rhizobium/Agrobacterium group</taxon>
        <taxon>Rhizobium</taxon>
    </lineage>
</organism>
<evidence type="ECO:0000259" key="1">
    <source>
        <dbReference type="Pfam" id="PF04542"/>
    </source>
</evidence>
<dbReference type="AlphaFoldDB" id="A0AAU7S4F9"/>
<protein>
    <submittedName>
        <fullName evidence="2">Sigma factor</fullName>
    </submittedName>
</protein>
<feature type="domain" description="RNA polymerase sigma-70 region 2" evidence="1">
    <location>
        <begin position="8"/>
        <end position="54"/>
    </location>
</feature>
<dbReference type="Pfam" id="PF04542">
    <property type="entry name" value="Sigma70_r2"/>
    <property type="match status" value="1"/>
</dbReference>
<dbReference type="Gene3D" id="1.10.1740.10">
    <property type="match status" value="1"/>
</dbReference>
<reference evidence="2" key="1">
    <citation type="submission" date="2024-06" db="EMBL/GenBank/DDBJ databases">
        <authorList>
            <person name="Li T."/>
            <person name="Gao R."/>
        </authorList>
    </citation>
    <scope>NUCLEOTIDE SEQUENCE</scope>
    <source>
        <strain evidence="2">ZPR3</strain>
        <plasmid evidence="2">unnamed2</plasmid>
    </source>
</reference>
<dbReference type="RefSeq" id="WP_349962330.1">
    <property type="nucleotide sequence ID" value="NZ_CP157962.1"/>
</dbReference>
<evidence type="ECO:0000313" key="2">
    <source>
        <dbReference type="EMBL" id="XBT97306.1"/>
    </source>
</evidence>
<dbReference type="GO" id="GO:0003700">
    <property type="term" value="F:DNA-binding transcription factor activity"/>
    <property type="evidence" value="ECO:0007669"/>
    <property type="project" value="InterPro"/>
</dbReference>
<gene>
    <name evidence="2" type="ORF">ABM479_28945</name>
</gene>
<keyword evidence="2" id="KW-0614">Plasmid</keyword>
<dbReference type="InterPro" id="IPR013325">
    <property type="entry name" value="RNA_pol_sigma_r2"/>
</dbReference>
<dbReference type="EMBL" id="CP157962">
    <property type="protein sequence ID" value="XBT97306.1"/>
    <property type="molecule type" value="Genomic_DNA"/>
</dbReference>
<proteinExistence type="predicted"/>
<sequence>MESDADCPRSANCEDLAQETYVEAHNALEVTSIEYLESYLYQTAGNMALDRNRRCKTRQTLENSEVSQEDIESIALEASSAEQELIEQERPLV</sequence>